<keyword evidence="5" id="KW-0997">Cell inner membrane</keyword>
<evidence type="ECO:0000256" key="1">
    <source>
        <dbReference type="ARBA" id="ARBA00004383"/>
    </source>
</evidence>
<organism evidence="13 14">
    <name type="scientific">Sulfurospirillum barnesii (strain ATCC 700032 / DSM 10660 / SES-3)</name>
    <dbReference type="NCBI Taxonomy" id="760154"/>
    <lineage>
        <taxon>Bacteria</taxon>
        <taxon>Pseudomonadati</taxon>
        <taxon>Campylobacterota</taxon>
        <taxon>Epsilonproteobacteria</taxon>
        <taxon>Campylobacterales</taxon>
        <taxon>Sulfurospirillaceae</taxon>
        <taxon>Sulfurospirillum</taxon>
    </lineage>
</organism>
<feature type="chain" id="PRO_5003682787" evidence="11">
    <location>
        <begin position="20"/>
        <end position="209"/>
    </location>
</feature>
<feature type="signal peptide" evidence="11">
    <location>
        <begin position="1"/>
        <end position="19"/>
    </location>
</feature>
<dbReference type="InterPro" id="IPR006260">
    <property type="entry name" value="TonB/TolA_C"/>
</dbReference>
<dbReference type="NCBIfam" id="TIGR01352">
    <property type="entry name" value="tonB_Cterm"/>
    <property type="match status" value="1"/>
</dbReference>
<evidence type="ECO:0000256" key="2">
    <source>
        <dbReference type="ARBA" id="ARBA00006555"/>
    </source>
</evidence>
<feature type="region of interest" description="Disordered" evidence="10">
    <location>
        <begin position="49"/>
        <end position="102"/>
    </location>
</feature>
<dbReference type="Pfam" id="PF03544">
    <property type="entry name" value="TonB_C"/>
    <property type="match status" value="1"/>
</dbReference>
<dbReference type="STRING" id="760154.Sulba_0788"/>
<dbReference type="PANTHER" id="PTHR33446:SF2">
    <property type="entry name" value="PROTEIN TONB"/>
    <property type="match status" value="1"/>
</dbReference>
<dbReference type="AlphaFoldDB" id="I3XVW8"/>
<keyword evidence="4" id="KW-1003">Cell membrane</keyword>
<dbReference type="KEGG" id="sba:Sulba_0788"/>
<comment type="similarity">
    <text evidence="2">Belongs to the TonB family.</text>
</comment>
<keyword evidence="3" id="KW-0813">Transport</keyword>
<accession>I3XVW8</accession>
<dbReference type="GO" id="GO:0015031">
    <property type="term" value="P:protein transport"/>
    <property type="evidence" value="ECO:0007669"/>
    <property type="project" value="UniProtKB-KW"/>
</dbReference>
<gene>
    <name evidence="13" type="ordered locus">Sulba_0788</name>
</gene>
<dbReference type="GO" id="GO:0055085">
    <property type="term" value="P:transmembrane transport"/>
    <property type="evidence" value="ECO:0007669"/>
    <property type="project" value="InterPro"/>
</dbReference>
<dbReference type="PANTHER" id="PTHR33446">
    <property type="entry name" value="PROTEIN TONB-RELATED"/>
    <property type="match status" value="1"/>
</dbReference>
<dbReference type="GO" id="GO:0031992">
    <property type="term" value="F:energy transducer activity"/>
    <property type="evidence" value="ECO:0007669"/>
    <property type="project" value="TreeGrafter"/>
</dbReference>
<dbReference type="eggNOG" id="COG0810">
    <property type="taxonomic scope" value="Bacteria"/>
</dbReference>
<proteinExistence type="inferred from homology"/>
<dbReference type="InterPro" id="IPR037682">
    <property type="entry name" value="TonB_C"/>
</dbReference>
<evidence type="ECO:0000256" key="10">
    <source>
        <dbReference type="SAM" id="MobiDB-lite"/>
    </source>
</evidence>
<keyword evidence="14" id="KW-1185">Reference proteome</keyword>
<sequence>MRFCSFFALSLFLHVSLFALLHQIHLPTKTMQSKPHSLALDIQTIHIAPPPSSPQAVSQKPQTSPTTIEPKVAPKPRTKPQRILQPRTTQTAPKPAQTDVSTQLLSTTPEALHVKAEKSTEVTLYTAIQAAIAHHKRYPKRAQREGMEGEIIVSFLWSPYGLSELKIIKPSKHSLLNEYIFELITTASKEFPPSNASVEIVLPVRFNLL</sequence>
<feature type="domain" description="TonB C-terminal" evidence="12">
    <location>
        <begin position="123"/>
        <end position="209"/>
    </location>
</feature>
<dbReference type="OrthoDB" id="5324668at2"/>
<evidence type="ECO:0000259" key="12">
    <source>
        <dbReference type="PROSITE" id="PS52015"/>
    </source>
</evidence>
<keyword evidence="7" id="KW-0653">Protein transport</keyword>
<dbReference type="SUPFAM" id="SSF74653">
    <property type="entry name" value="TolA/TonB C-terminal domain"/>
    <property type="match status" value="1"/>
</dbReference>
<keyword evidence="6" id="KW-0812">Transmembrane</keyword>
<dbReference type="Proteomes" id="UP000006176">
    <property type="component" value="Chromosome"/>
</dbReference>
<evidence type="ECO:0000313" key="14">
    <source>
        <dbReference type="Proteomes" id="UP000006176"/>
    </source>
</evidence>
<evidence type="ECO:0000313" key="13">
    <source>
        <dbReference type="EMBL" id="AFL68092.1"/>
    </source>
</evidence>
<keyword evidence="8" id="KW-1133">Transmembrane helix</keyword>
<feature type="compositionally biased region" description="Polar residues" evidence="10">
    <location>
        <begin position="86"/>
        <end position="102"/>
    </location>
</feature>
<dbReference type="GO" id="GO:0098797">
    <property type="term" value="C:plasma membrane protein complex"/>
    <property type="evidence" value="ECO:0007669"/>
    <property type="project" value="TreeGrafter"/>
</dbReference>
<evidence type="ECO:0000256" key="7">
    <source>
        <dbReference type="ARBA" id="ARBA00022927"/>
    </source>
</evidence>
<evidence type="ECO:0000256" key="8">
    <source>
        <dbReference type="ARBA" id="ARBA00022989"/>
    </source>
</evidence>
<evidence type="ECO:0000256" key="6">
    <source>
        <dbReference type="ARBA" id="ARBA00022692"/>
    </source>
</evidence>
<reference evidence="13 14" key="1">
    <citation type="submission" date="2012-06" db="EMBL/GenBank/DDBJ databases">
        <title>Complete sequence of Sulfurospirillum barnesii SES-3.</title>
        <authorList>
            <consortium name="US DOE Joint Genome Institute"/>
            <person name="Lucas S."/>
            <person name="Han J."/>
            <person name="Lapidus A."/>
            <person name="Cheng J.-F."/>
            <person name="Goodwin L."/>
            <person name="Pitluck S."/>
            <person name="Peters L."/>
            <person name="Ovchinnikova G."/>
            <person name="Lu M."/>
            <person name="Detter J.C."/>
            <person name="Han C."/>
            <person name="Tapia R."/>
            <person name="Land M."/>
            <person name="Hauser L."/>
            <person name="Kyrpides N."/>
            <person name="Ivanova N."/>
            <person name="Pagani I."/>
            <person name="Stolz J."/>
            <person name="Arkin A."/>
            <person name="Dehal P."/>
            <person name="Oremland R."/>
            <person name="Saltikov C."/>
            <person name="Basu P."/>
            <person name="Hollibaugh J."/>
            <person name="Newman D."/>
            <person name="Stolyar S."/>
            <person name="Hazen T."/>
            <person name="Woyke T."/>
        </authorList>
    </citation>
    <scope>NUCLEOTIDE SEQUENCE [LARGE SCALE GENOMIC DNA]</scope>
    <source>
        <strain evidence="14">ATCC 700032 / DSM 10660 / SES-3</strain>
    </source>
</reference>
<protein>
    <submittedName>
        <fullName evidence="13">TonB family protein</fullName>
    </submittedName>
</protein>
<dbReference type="PROSITE" id="PS52015">
    <property type="entry name" value="TONB_CTD"/>
    <property type="match status" value="1"/>
</dbReference>
<dbReference type="HOGENOM" id="CLU_1314837_0_0_7"/>
<keyword evidence="11" id="KW-0732">Signal</keyword>
<evidence type="ECO:0000256" key="5">
    <source>
        <dbReference type="ARBA" id="ARBA00022519"/>
    </source>
</evidence>
<evidence type="ECO:0000256" key="11">
    <source>
        <dbReference type="SAM" id="SignalP"/>
    </source>
</evidence>
<name>I3XVW8_SULBS</name>
<dbReference type="InterPro" id="IPR051045">
    <property type="entry name" value="TonB-dependent_transducer"/>
</dbReference>
<evidence type="ECO:0000256" key="9">
    <source>
        <dbReference type="ARBA" id="ARBA00023136"/>
    </source>
</evidence>
<evidence type="ECO:0000256" key="3">
    <source>
        <dbReference type="ARBA" id="ARBA00022448"/>
    </source>
</evidence>
<dbReference type="EMBL" id="CP003333">
    <property type="protein sequence ID" value="AFL68092.1"/>
    <property type="molecule type" value="Genomic_DNA"/>
</dbReference>
<evidence type="ECO:0000256" key="4">
    <source>
        <dbReference type="ARBA" id="ARBA00022475"/>
    </source>
</evidence>
<keyword evidence="9" id="KW-0472">Membrane</keyword>
<dbReference type="RefSeq" id="WP_014768972.1">
    <property type="nucleotide sequence ID" value="NC_018002.1"/>
</dbReference>
<dbReference type="PATRIC" id="fig|760154.4.peg.787"/>
<comment type="subcellular location">
    <subcellularLocation>
        <location evidence="1">Cell inner membrane</location>
        <topology evidence="1">Single-pass membrane protein</topology>
        <orientation evidence="1">Periplasmic side</orientation>
    </subcellularLocation>
</comment>
<dbReference type="Gene3D" id="3.30.1150.10">
    <property type="match status" value="1"/>
</dbReference>